<dbReference type="STRING" id="39480.EUAN_08550"/>
<proteinExistence type="predicted"/>
<protein>
    <submittedName>
        <fullName evidence="1">Uncharacterized protein</fullName>
    </submittedName>
</protein>
<dbReference type="Pfam" id="PF21822">
    <property type="entry name" value="Phage_TAC_15"/>
    <property type="match status" value="1"/>
</dbReference>
<dbReference type="EMBL" id="MKIE01000002">
    <property type="protein sequence ID" value="OHW63071.1"/>
    <property type="molecule type" value="Genomic_DNA"/>
</dbReference>
<evidence type="ECO:0000313" key="2">
    <source>
        <dbReference type="Proteomes" id="UP000180254"/>
    </source>
</evidence>
<dbReference type="InterPro" id="IPR049156">
    <property type="entry name" value="Phage_chap_TAC_15-like"/>
</dbReference>
<sequence length="156" mass="17583">MDNTVQRKNFKDIEVGGRSFRLNKLDARTGSYMLFKLTKILTPILKNVKADSLKDFDIDKINLTELAGSLFDLPEEEFRYIQDNCLQRVEETLPSGGAQVLNKYGEFEVSDIEFDTALVMNLTIQSLVFNVSGFFEDSPLASMLKGLNISQQNSAT</sequence>
<evidence type="ECO:0000313" key="1">
    <source>
        <dbReference type="EMBL" id="OHW63071.1"/>
    </source>
</evidence>
<dbReference type="Proteomes" id="UP000180254">
    <property type="component" value="Unassembled WGS sequence"/>
</dbReference>
<comment type="caution">
    <text evidence="1">The sequence shown here is derived from an EMBL/GenBank/DDBJ whole genome shotgun (WGS) entry which is preliminary data.</text>
</comment>
<organism evidence="1 2">
    <name type="scientific">Andreesenia angusta</name>
    <dbReference type="NCBI Taxonomy" id="39480"/>
    <lineage>
        <taxon>Bacteria</taxon>
        <taxon>Bacillati</taxon>
        <taxon>Bacillota</taxon>
        <taxon>Tissierellia</taxon>
        <taxon>Tissierellales</taxon>
        <taxon>Gottschalkiaceae</taxon>
        <taxon>Andreesenia</taxon>
    </lineage>
</organism>
<dbReference type="AlphaFoldDB" id="A0A1S1V8X8"/>
<dbReference type="RefSeq" id="WP_071061997.1">
    <property type="nucleotide sequence ID" value="NZ_MKIE01000002.1"/>
</dbReference>
<gene>
    <name evidence="1" type="ORF">EUAN_08550</name>
</gene>
<name>A0A1S1V8X8_9FIRM</name>
<accession>A0A1S1V8X8</accession>
<reference evidence="1 2" key="1">
    <citation type="submission" date="2016-09" db="EMBL/GenBank/DDBJ databases">
        <title>Genome sequence of Eubacterium angustum.</title>
        <authorList>
            <person name="Poehlein A."/>
            <person name="Daniel R."/>
        </authorList>
    </citation>
    <scope>NUCLEOTIDE SEQUENCE [LARGE SCALE GENOMIC DNA]</scope>
    <source>
        <strain evidence="1 2">DSM 1989</strain>
    </source>
</reference>
<dbReference type="OrthoDB" id="2617623at2"/>
<keyword evidence="2" id="KW-1185">Reference proteome</keyword>